<evidence type="ECO:0000313" key="1">
    <source>
        <dbReference type="EMBL" id="ALJ01763.1"/>
    </source>
</evidence>
<organism evidence="1 2">
    <name type="scientific">Rufibacter tibetensis</name>
    <dbReference type="NCBI Taxonomy" id="512763"/>
    <lineage>
        <taxon>Bacteria</taxon>
        <taxon>Pseudomonadati</taxon>
        <taxon>Bacteroidota</taxon>
        <taxon>Cytophagia</taxon>
        <taxon>Cytophagales</taxon>
        <taxon>Hymenobacteraceae</taxon>
        <taxon>Rufibacter</taxon>
    </lineage>
</organism>
<geneLocation type="plasmid" evidence="1 2">
    <name>1</name>
</geneLocation>
<reference evidence="1 2" key="1">
    <citation type="submission" date="2015-08" db="EMBL/GenBank/DDBJ databases">
        <title>Complete genome sequence of Rufibacter tibetensis strain 1351t, a radiation-resistant bacterium from tibet plateau.</title>
        <authorList>
            <person name="Dai J."/>
        </authorList>
    </citation>
    <scope>NUCLEOTIDE SEQUENCE [LARGE SCALE GENOMIC DNA]</scope>
    <source>
        <strain evidence="1 2">1351</strain>
        <plasmid evidence="1 2">1</plasmid>
    </source>
</reference>
<keyword evidence="1" id="KW-0614">Plasmid</keyword>
<dbReference type="AlphaFoldDB" id="A0A0P0CPW2"/>
<name>A0A0P0CPW2_9BACT</name>
<dbReference type="KEGG" id="rti:DC20_21710"/>
<evidence type="ECO:0000313" key="2">
    <source>
        <dbReference type="Proteomes" id="UP000061382"/>
    </source>
</evidence>
<evidence type="ECO:0008006" key="3">
    <source>
        <dbReference type="Google" id="ProtNLM"/>
    </source>
</evidence>
<keyword evidence="2" id="KW-1185">Reference proteome</keyword>
<gene>
    <name evidence="1" type="ORF">DC20_21710</name>
</gene>
<dbReference type="Proteomes" id="UP000061382">
    <property type="component" value="Plasmid 1"/>
</dbReference>
<protein>
    <recommendedName>
        <fullName evidence="3">SbsA Ig-like domain-containing protein</fullName>
    </recommendedName>
</protein>
<dbReference type="EMBL" id="CP012644">
    <property type="protein sequence ID" value="ALJ01763.1"/>
    <property type="molecule type" value="Genomic_DNA"/>
</dbReference>
<sequence>MALNVIGQGTNKKVITSDIDNFWIAYDSIKSTQDTVKQKYFIQTLYIGKGTEGLKAFMKARDYSADLWVKLINQSPKFWSSVRPNTLAAKTKAKDIDKSIKKLKKLYPDLKEAQMYFTVGGLRSGGTIQDNKVLIGTEIATGTATTDVSDLSTETSKWLAGVFKEQSLGTIIPLNIHEYIHTQQTGKATDLLAKAVAEGSCDFITELVMGKPLQNNYLQYGKAHEQELKGKFKEEMFTNATGNWLYNGASSTTVGDLGYFMGYTISKSYYHHATNKKQAIKDIIQLNYSDEVAVENFLRKSHYYPEPINKAELVNQFQAKKPYVVKIEPLSNGDALVDAAVKEIVVTFSAPMSKGYSISLGPKGKEHFPISSITGYSEDRKTLTLKVDLKPAFDYEFILTDRGFTSTDGYPLKPYEVKFKTK</sequence>
<accession>A0A0P0CPW2</accession>
<proteinExistence type="predicted"/>
<dbReference type="PATRIC" id="fig|512763.3.peg.4775"/>